<dbReference type="InterPro" id="IPR008937">
    <property type="entry name" value="Ras-like_GEF"/>
</dbReference>
<dbReference type="GO" id="GO:0005886">
    <property type="term" value="C:plasma membrane"/>
    <property type="evidence" value="ECO:0007669"/>
    <property type="project" value="TreeGrafter"/>
</dbReference>
<dbReference type="GO" id="GO:0007265">
    <property type="term" value="P:Ras protein signal transduction"/>
    <property type="evidence" value="ECO:0007669"/>
    <property type="project" value="TreeGrafter"/>
</dbReference>
<dbReference type="STRING" id="195883.A0A482WXM0"/>
<protein>
    <recommendedName>
        <fullName evidence="9">Ras-GEF domain-containing protein</fullName>
    </recommendedName>
</protein>
<dbReference type="InterPro" id="IPR036964">
    <property type="entry name" value="RASGEF_cat_dom_sf"/>
</dbReference>
<dbReference type="InParanoid" id="A0A482WXM0"/>
<dbReference type="PANTHER" id="PTHR23113">
    <property type="entry name" value="GUANINE NUCLEOTIDE EXCHANGE FACTOR"/>
    <property type="match status" value="1"/>
</dbReference>
<organism evidence="7 8">
    <name type="scientific">Laodelphax striatellus</name>
    <name type="common">Small brown planthopper</name>
    <name type="synonym">Delphax striatella</name>
    <dbReference type="NCBI Taxonomy" id="195883"/>
    <lineage>
        <taxon>Eukaryota</taxon>
        <taxon>Metazoa</taxon>
        <taxon>Ecdysozoa</taxon>
        <taxon>Arthropoda</taxon>
        <taxon>Hexapoda</taxon>
        <taxon>Insecta</taxon>
        <taxon>Pterygota</taxon>
        <taxon>Neoptera</taxon>
        <taxon>Paraneoptera</taxon>
        <taxon>Hemiptera</taxon>
        <taxon>Auchenorrhyncha</taxon>
        <taxon>Fulgoroidea</taxon>
        <taxon>Delphacidae</taxon>
        <taxon>Criomorphinae</taxon>
        <taxon>Laodelphax</taxon>
    </lineage>
</organism>
<comment type="caution">
    <text evidence="7">The sequence shown here is derived from an EMBL/GenBank/DDBJ whole genome shotgun (WGS) entry which is preliminary data.</text>
</comment>
<evidence type="ECO:0000313" key="7">
    <source>
        <dbReference type="EMBL" id="RZF37810.1"/>
    </source>
</evidence>
<keyword evidence="1 2" id="KW-0344">Guanine-nucleotide releasing factor</keyword>
<feature type="domain" description="N-terminal Ras-GEF" evidence="6">
    <location>
        <begin position="89"/>
        <end position="218"/>
    </location>
</feature>
<dbReference type="Pfam" id="PF00617">
    <property type="entry name" value="RasGEF"/>
    <property type="match status" value="1"/>
</dbReference>
<evidence type="ECO:0000313" key="8">
    <source>
        <dbReference type="Proteomes" id="UP000291343"/>
    </source>
</evidence>
<dbReference type="Proteomes" id="UP000291343">
    <property type="component" value="Unassembled WGS sequence"/>
</dbReference>
<dbReference type="SUPFAM" id="SSF48366">
    <property type="entry name" value="Ras GEF"/>
    <property type="match status" value="1"/>
</dbReference>
<evidence type="ECO:0000259" key="5">
    <source>
        <dbReference type="PROSITE" id="PS50009"/>
    </source>
</evidence>
<dbReference type="InterPro" id="IPR001895">
    <property type="entry name" value="RASGEF_cat_dom"/>
</dbReference>
<sequence length="493" mass="56309">MAMYFYASRLSAAVCSCMPPPGQVLHDRGSSPEMSPTEPEAPVPIATAPAPADPALQKTAAEGNASEPEEQEEEKKPDTCAGTSEVDYREGRLVSGTVQVLVQLLVEDSLDDSFFFAFILCARLFVKPHDLLGDVISLGESMADKTLPSNKDRLASWLPRIIELLRRWTQQFPYDFRDDRVMAYVRGVTHRCVILEETVRDDVSEILQRLLDRLQRLEKHEERLRRLALDTVTVDVLDVCGDSQVLAEQLTVLEMERMSFIGSEEFVQAFLQDHQRLDTKNTHNLENYVSWFDRLSYFVATHISQQTKSKGRAKALHLWIEVARHCLQMNNFNSLMAILAGVNLPPIARLKKTWSRVDRQELVILEAAMGPSSQFSGYRSLLQEAVQSPPQLLVPFFSLFVKDAYFLIEECSQQLPNGHIRFESFEKLSNQLLQFTRWKTTECPYHRIDSLAFLMEAGSVFSETELYLASFEIEPPEIDHEIESYKIYKSRMS</sequence>
<dbReference type="AlphaFoldDB" id="A0A482WXM0"/>
<feature type="region of interest" description="Disordered" evidence="4">
    <location>
        <begin position="25"/>
        <end position="84"/>
    </location>
</feature>
<dbReference type="PANTHER" id="PTHR23113:SF356">
    <property type="entry name" value="FI05912P-RELATED"/>
    <property type="match status" value="1"/>
</dbReference>
<dbReference type="GO" id="GO:0005085">
    <property type="term" value="F:guanyl-nucleotide exchange factor activity"/>
    <property type="evidence" value="ECO:0007669"/>
    <property type="project" value="UniProtKB-KW"/>
</dbReference>
<dbReference type="InterPro" id="IPR023578">
    <property type="entry name" value="Ras_GEF_dom_sf"/>
</dbReference>
<reference evidence="7 8" key="1">
    <citation type="journal article" date="2017" name="Gigascience">
        <title>Genome sequence of the small brown planthopper, Laodelphax striatellus.</title>
        <authorList>
            <person name="Zhu J."/>
            <person name="Jiang F."/>
            <person name="Wang X."/>
            <person name="Yang P."/>
            <person name="Bao Y."/>
            <person name="Zhao W."/>
            <person name="Wang W."/>
            <person name="Lu H."/>
            <person name="Wang Q."/>
            <person name="Cui N."/>
            <person name="Li J."/>
            <person name="Chen X."/>
            <person name="Luo L."/>
            <person name="Yu J."/>
            <person name="Kang L."/>
            <person name="Cui F."/>
        </authorList>
    </citation>
    <scope>NUCLEOTIDE SEQUENCE [LARGE SCALE GENOMIC DNA]</scope>
    <source>
        <strain evidence="7">Lst14</strain>
    </source>
</reference>
<feature type="compositionally biased region" description="Low complexity" evidence="4">
    <location>
        <begin position="36"/>
        <end position="55"/>
    </location>
</feature>
<evidence type="ECO:0008006" key="9">
    <source>
        <dbReference type="Google" id="ProtNLM"/>
    </source>
</evidence>
<proteinExistence type="predicted"/>
<keyword evidence="3" id="KW-0175">Coiled coil</keyword>
<evidence type="ECO:0000259" key="6">
    <source>
        <dbReference type="PROSITE" id="PS50212"/>
    </source>
</evidence>
<dbReference type="Gene3D" id="1.10.840.10">
    <property type="entry name" value="Ras guanine-nucleotide exchange factors catalytic domain"/>
    <property type="match status" value="1"/>
</dbReference>
<keyword evidence="8" id="KW-1185">Reference proteome</keyword>
<accession>A0A482WXM0</accession>
<gene>
    <name evidence="7" type="ORF">LSTR_LSTR007172</name>
</gene>
<dbReference type="CDD" id="cd06224">
    <property type="entry name" value="REM"/>
    <property type="match status" value="1"/>
</dbReference>
<name>A0A482WXM0_LAOST</name>
<evidence type="ECO:0000256" key="1">
    <source>
        <dbReference type="ARBA" id="ARBA00022658"/>
    </source>
</evidence>
<dbReference type="Pfam" id="PF00618">
    <property type="entry name" value="RasGEF_N"/>
    <property type="match status" value="1"/>
</dbReference>
<dbReference type="SMART" id="SM00147">
    <property type="entry name" value="RasGEF"/>
    <property type="match status" value="1"/>
</dbReference>
<dbReference type="OrthoDB" id="20825at2759"/>
<dbReference type="InterPro" id="IPR000651">
    <property type="entry name" value="Ras-like_Gua-exchang_fac_N"/>
</dbReference>
<evidence type="ECO:0000256" key="4">
    <source>
        <dbReference type="SAM" id="MobiDB-lite"/>
    </source>
</evidence>
<dbReference type="EMBL" id="QKKF02023298">
    <property type="protein sequence ID" value="RZF37810.1"/>
    <property type="molecule type" value="Genomic_DNA"/>
</dbReference>
<evidence type="ECO:0000256" key="3">
    <source>
        <dbReference type="SAM" id="Coils"/>
    </source>
</evidence>
<dbReference type="PROSITE" id="PS50212">
    <property type="entry name" value="RASGEF_NTER"/>
    <property type="match status" value="1"/>
</dbReference>
<dbReference type="PROSITE" id="PS50009">
    <property type="entry name" value="RASGEF_CAT"/>
    <property type="match status" value="1"/>
</dbReference>
<feature type="domain" description="Ras-GEF" evidence="5">
    <location>
        <begin position="242"/>
        <end position="476"/>
    </location>
</feature>
<feature type="coiled-coil region" evidence="3">
    <location>
        <begin position="200"/>
        <end position="227"/>
    </location>
</feature>
<evidence type="ECO:0000256" key="2">
    <source>
        <dbReference type="PROSITE-ProRule" id="PRU00168"/>
    </source>
</evidence>
<dbReference type="Gene3D" id="1.20.870.10">
    <property type="entry name" value="Son of sevenless (SoS) protein Chain: S domain 1"/>
    <property type="match status" value="1"/>
</dbReference>
<dbReference type="SMR" id="A0A482WXM0"/>